<gene>
    <name evidence="13" type="primary">cas3</name>
    <name evidence="12" type="ordered locus">Strop_1001</name>
</gene>
<dbReference type="GO" id="GO:0046872">
    <property type="term" value="F:metal ion binding"/>
    <property type="evidence" value="ECO:0007669"/>
    <property type="project" value="UniProtKB-KW"/>
</dbReference>
<dbReference type="InterPro" id="IPR006474">
    <property type="entry name" value="Helicase_Cas3_CRISPR-ass_core"/>
</dbReference>
<evidence type="ECO:0000256" key="8">
    <source>
        <dbReference type="ARBA" id="ARBA00022840"/>
    </source>
</evidence>
<reference evidence="12" key="2">
    <citation type="submission" date="2007-04" db="EMBL/GenBank/DDBJ databases">
        <authorList>
            <consortium name="US DOE Joint Genome Institute"/>
            <person name="Copeland A."/>
            <person name="Lucas S."/>
            <person name="Lapidus A."/>
            <person name="Barry K."/>
            <person name="Glavina del Rio T."/>
            <person name="Dalin E."/>
            <person name="Tice H."/>
            <person name="Pitluck S."/>
            <person name="Sun H."/>
            <person name="Schmutz J."/>
            <person name="Larimer F."/>
            <person name="Land M."/>
            <person name="Hauser L."/>
            <person name="Kyrpides N."/>
            <person name="Kim E."/>
            <person name="Jensen P.R."/>
            <person name="Moore B.S."/>
            <person name="Udwary D.W."/>
            <person name="Richardson P."/>
        </authorList>
    </citation>
    <scope>NUCLEOTIDE SEQUENCE</scope>
    <source>
        <strain evidence="12">CNB-440</strain>
    </source>
</reference>
<organism evidence="12 14">
    <name type="scientific">Salinispora tropica (strain ATCC BAA-916 / DSM 44818 / JCM 13857 / NBRC 105044 / CNB-440)</name>
    <dbReference type="NCBI Taxonomy" id="369723"/>
    <lineage>
        <taxon>Bacteria</taxon>
        <taxon>Bacillati</taxon>
        <taxon>Actinomycetota</taxon>
        <taxon>Actinomycetes</taxon>
        <taxon>Micromonosporales</taxon>
        <taxon>Micromonosporaceae</taxon>
        <taxon>Salinispora</taxon>
    </lineage>
</organism>
<dbReference type="PANTHER" id="PTHR47959:SF16">
    <property type="entry name" value="CRISPR-ASSOCIATED NUCLEASE_HELICASE CAS3-RELATED"/>
    <property type="match status" value="1"/>
</dbReference>
<evidence type="ECO:0000256" key="10">
    <source>
        <dbReference type="SAM" id="MobiDB-lite"/>
    </source>
</evidence>
<dbReference type="RefSeq" id="WP_011904910.1">
    <property type="nucleotide sequence ID" value="NC_009380.1"/>
</dbReference>
<dbReference type="InterPro" id="IPR011545">
    <property type="entry name" value="DEAD/DEAH_box_helicase_dom"/>
</dbReference>
<dbReference type="InterPro" id="IPR054712">
    <property type="entry name" value="Cas3-like_dom"/>
</dbReference>
<keyword evidence="4" id="KW-0479">Metal-binding</keyword>
<reference evidence="14" key="1">
    <citation type="journal article" date="2007" name="Proc. Natl. Acad. Sci. U.S.A.">
        <title>Genome sequencing reveals complex secondary metabolome in the marine actinomycete Salinispora tropica.</title>
        <authorList>
            <person name="Udwary D.W."/>
            <person name="Zeigler L."/>
            <person name="Asolkar R.N."/>
            <person name="Singan V."/>
            <person name="Lapidus A."/>
            <person name="Fenical W."/>
            <person name="Jensen P.R."/>
            <person name="Moore B.S."/>
        </authorList>
    </citation>
    <scope>NUCLEOTIDE SEQUENCE [LARGE SCALE GENOMIC DNA]</scope>
    <source>
        <strain evidence="14">ATCC BAA-916 / DSM 44818 / CNB-440</strain>
    </source>
</reference>
<feature type="region of interest" description="Disordered" evidence="10">
    <location>
        <begin position="615"/>
        <end position="634"/>
    </location>
</feature>
<evidence type="ECO:0000256" key="2">
    <source>
        <dbReference type="ARBA" id="ARBA00009046"/>
    </source>
</evidence>
<dbReference type="InterPro" id="IPR014001">
    <property type="entry name" value="Helicase_ATP-bd"/>
</dbReference>
<dbReference type="HOGENOM" id="CLU_009347_1_0_11"/>
<dbReference type="Pfam" id="PF01966">
    <property type="entry name" value="HD"/>
    <property type="match status" value="1"/>
</dbReference>
<dbReference type="SUPFAM" id="SSF109604">
    <property type="entry name" value="HD-domain/PDEase-like"/>
    <property type="match status" value="1"/>
</dbReference>
<evidence type="ECO:0000256" key="7">
    <source>
        <dbReference type="ARBA" id="ARBA00022806"/>
    </source>
</evidence>
<dbReference type="InterPro" id="IPR006674">
    <property type="entry name" value="HD_domain"/>
</dbReference>
<dbReference type="GO" id="GO:0051607">
    <property type="term" value="P:defense response to virus"/>
    <property type="evidence" value="ECO:0007669"/>
    <property type="project" value="UniProtKB-KW"/>
</dbReference>
<dbReference type="InterPro" id="IPR050079">
    <property type="entry name" value="DEAD_box_RNA_helicase"/>
</dbReference>
<dbReference type="Pfam" id="PF22590">
    <property type="entry name" value="Cas3-like_C_2"/>
    <property type="match status" value="1"/>
</dbReference>
<dbReference type="KEGG" id="stp:Strop_1001"/>
<dbReference type="SMART" id="SM00487">
    <property type="entry name" value="DEXDc"/>
    <property type="match status" value="1"/>
</dbReference>
<keyword evidence="9" id="KW-0051">Antiviral defense</keyword>
<evidence type="ECO:0000256" key="1">
    <source>
        <dbReference type="ARBA" id="ARBA00006847"/>
    </source>
</evidence>
<dbReference type="PATRIC" id="fig|369723.5.peg.1022"/>
<dbReference type="GO" id="GO:0003676">
    <property type="term" value="F:nucleic acid binding"/>
    <property type="evidence" value="ECO:0007669"/>
    <property type="project" value="InterPro"/>
</dbReference>
<dbReference type="InterPro" id="IPR038257">
    <property type="entry name" value="CRISPR-assoc_Cas3_HD_sf"/>
</dbReference>
<dbReference type="PANTHER" id="PTHR47959">
    <property type="entry name" value="ATP-DEPENDENT RNA HELICASE RHLE-RELATED"/>
    <property type="match status" value="1"/>
</dbReference>
<evidence type="ECO:0000313" key="12">
    <source>
        <dbReference type="EMBL" id="ABP53476.1"/>
    </source>
</evidence>
<evidence type="ECO:0000256" key="5">
    <source>
        <dbReference type="ARBA" id="ARBA00022741"/>
    </source>
</evidence>
<proteinExistence type="inferred from homology"/>
<reference evidence="13" key="4">
    <citation type="journal article" date="2014" name="BMC Genomics">
        <title>CRISPR-Cas systems in the marine actinomycete Salinispora: linkages with phage defense, microdiversity and biogeography.</title>
        <authorList>
            <person name="Wietz M."/>
            <person name="Millan-Aguinaga N."/>
            <person name="Jensen P.R."/>
        </authorList>
    </citation>
    <scope>NUCLEOTIDE SEQUENCE</scope>
    <source>
        <strain evidence="13">CNB-440</strain>
    </source>
</reference>
<dbReference type="PROSITE" id="PS51643">
    <property type="entry name" value="HD_CAS3"/>
    <property type="match status" value="1"/>
</dbReference>
<feature type="domain" description="HD Cas3-type" evidence="11">
    <location>
        <begin position="24"/>
        <end position="236"/>
    </location>
</feature>
<evidence type="ECO:0000313" key="14">
    <source>
        <dbReference type="Proteomes" id="UP000000235"/>
    </source>
</evidence>
<protein>
    <submittedName>
        <fullName evidence="12">CRISPR-associated helicase, Cas3 family</fullName>
    </submittedName>
    <submittedName>
        <fullName evidence="13">Cas3 protein I-B</fullName>
    </submittedName>
</protein>
<dbReference type="GO" id="GO:0016787">
    <property type="term" value="F:hydrolase activity"/>
    <property type="evidence" value="ECO:0007669"/>
    <property type="project" value="UniProtKB-KW"/>
</dbReference>
<evidence type="ECO:0000256" key="4">
    <source>
        <dbReference type="ARBA" id="ARBA00022723"/>
    </source>
</evidence>
<comment type="similarity">
    <text evidence="2">In the central section; belongs to the CRISPR-associated helicase Cas3 family.</text>
</comment>
<evidence type="ECO:0000256" key="9">
    <source>
        <dbReference type="ARBA" id="ARBA00023118"/>
    </source>
</evidence>
<dbReference type="Proteomes" id="UP000000235">
    <property type="component" value="Chromosome"/>
</dbReference>
<keyword evidence="7" id="KW-0347">Helicase</keyword>
<dbReference type="Gene3D" id="3.40.50.300">
    <property type="entry name" value="P-loop containing nucleotide triphosphate hydrolases"/>
    <property type="match status" value="2"/>
</dbReference>
<dbReference type="NCBIfam" id="TIGR01596">
    <property type="entry name" value="cas3_HD"/>
    <property type="match status" value="1"/>
</dbReference>
<dbReference type="AlphaFoldDB" id="A4X3M6"/>
<evidence type="ECO:0000313" key="13">
    <source>
        <dbReference type="EMBL" id="AHZ55878.1"/>
    </source>
</evidence>
<sequence>MNTARQALDEVWAKSVDRTGRTGRLGYAERLTEHSYATWAAAQTVAGRIGPAGVLADWPSFWNLVGLAALLHDAGKVAEGFQRQVKQPGHHWGERHEVLSLAYVDLFGGGLSPDERALVAVGVGLHHRWLRSVDGSGALLDLYPESAAWERKFGHDPDPSPGQPTGQVPLRRHHAVVHWYADQLGVPVPVDGDRRLWQRAREQFTELCTAWEDPVDATRGLVGVLLQGAVTLADHSASAHVALQTHLPLPPNYLAALAYQPYPHQRKAAETDGHMILIAPTGSGKTESGLGWAARQLPTMSGQPRVVWVLPYRASIDAAVNRFRQDLPPAGADAEADIGVLHGTAALSVLADAVRDDCGPTAVDARQASSRAGAMRLFAQRFRVASAYQLLVGAIAGPRYASVLLEQANSLMVLDELHAYDPQTFGRLCACMRLWEELGTRVAVVSATLAPPMITLIRETLRSPVALHRAPDGTAPDRHRLVLDEQPLTAPASLEVVRSWLADGYSVLLVANTVDTAQALYTELAPTARAVADEAGRDTAALLLHSRFRARDRAVIERRLLARHGERQPGQPARRGGLVVATQAVEVSLRLDFDRGASELAPIEAVAQRAGRVNRLGRHPQGPVPYRVHRGESSHPYQPEALDAAWSALTAAPGPVMSEQAIDHWLNLAYQTDWGRQWDEEARRSRDAFANTFLTFTTPFTDREEFLDGLRESFDTVEILLATDEPEYARLTGGRDGHALLGAGLLIPIRYQQWRALGSIGTVGRNHRIPVVDAPYSSETGLDLGRTSRRTALQRPEDTVL</sequence>
<keyword evidence="5" id="KW-0547">Nucleotide-binding</keyword>
<dbReference type="Pfam" id="PF00270">
    <property type="entry name" value="DEAD"/>
    <property type="match status" value="1"/>
</dbReference>
<comment type="similarity">
    <text evidence="1">In the N-terminal section; belongs to the CRISPR-associated nuclease Cas3-HD family.</text>
</comment>
<keyword evidence="6" id="KW-0378">Hydrolase</keyword>
<evidence type="ECO:0000256" key="3">
    <source>
        <dbReference type="ARBA" id="ARBA00022722"/>
    </source>
</evidence>
<dbReference type="CDD" id="cd09641">
    <property type="entry name" value="Cas3''_I"/>
    <property type="match status" value="1"/>
</dbReference>
<dbReference type="CDD" id="cd17930">
    <property type="entry name" value="DEXHc_cas3"/>
    <property type="match status" value="1"/>
</dbReference>
<keyword evidence="3" id="KW-0540">Nuclease</keyword>
<keyword evidence="14" id="KW-1185">Reference proteome</keyword>
<dbReference type="GO" id="GO:0004518">
    <property type="term" value="F:nuclease activity"/>
    <property type="evidence" value="ECO:0007669"/>
    <property type="project" value="UniProtKB-KW"/>
</dbReference>
<dbReference type="eggNOG" id="COG1203">
    <property type="taxonomic scope" value="Bacteria"/>
</dbReference>
<dbReference type="InterPro" id="IPR006483">
    <property type="entry name" value="CRISPR-assoc_Cas3_HD"/>
</dbReference>
<evidence type="ECO:0000259" key="11">
    <source>
        <dbReference type="PROSITE" id="PS51643"/>
    </source>
</evidence>
<dbReference type="SUPFAM" id="SSF52540">
    <property type="entry name" value="P-loop containing nucleoside triphosphate hydrolases"/>
    <property type="match status" value="1"/>
</dbReference>
<reference evidence="12" key="3">
    <citation type="journal article" date="2009" name="Proc. Natl. Acad. Sci. U.S.A.">
        <title>Biosynthesis of the salinosporamide A polyketide synthase substrate chloroethylmalonyl-coenzyme A from S-adenosyl-L-methionine.</title>
        <authorList>
            <person name="Eustaquio A.S."/>
            <person name="McGlinchey R.P."/>
            <person name="Liu Y."/>
            <person name="Hazzard C."/>
            <person name="Beer L.L."/>
            <person name="Florova G."/>
            <person name="Alhamadsheh M.M."/>
            <person name="Lechner A."/>
            <person name="Kale A.J."/>
            <person name="Kobayashi Y."/>
            <person name="Reynolds K.A."/>
            <person name="Moore B.S."/>
        </authorList>
    </citation>
    <scope>NUCLEOTIDE SEQUENCE [LARGE SCALE GENOMIC DNA]</scope>
    <source>
        <strain evidence="12">CNB-440</strain>
    </source>
</reference>
<dbReference type="Gene3D" id="1.10.3210.30">
    <property type="match status" value="1"/>
</dbReference>
<dbReference type="NCBIfam" id="TIGR01587">
    <property type="entry name" value="cas3_core"/>
    <property type="match status" value="1"/>
</dbReference>
<dbReference type="GO" id="GO:0005524">
    <property type="term" value="F:ATP binding"/>
    <property type="evidence" value="ECO:0007669"/>
    <property type="project" value="UniProtKB-KW"/>
</dbReference>
<evidence type="ECO:0000256" key="6">
    <source>
        <dbReference type="ARBA" id="ARBA00022801"/>
    </source>
</evidence>
<dbReference type="GO" id="GO:0005829">
    <property type="term" value="C:cytosol"/>
    <property type="evidence" value="ECO:0007669"/>
    <property type="project" value="TreeGrafter"/>
</dbReference>
<dbReference type="InterPro" id="IPR027417">
    <property type="entry name" value="P-loop_NTPase"/>
</dbReference>
<accession>A4X3M6</accession>
<dbReference type="EMBL" id="CP000667">
    <property type="protein sequence ID" value="ABP53476.1"/>
    <property type="molecule type" value="Genomic_DNA"/>
</dbReference>
<dbReference type="GO" id="GO:0003724">
    <property type="term" value="F:RNA helicase activity"/>
    <property type="evidence" value="ECO:0007669"/>
    <property type="project" value="TreeGrafter"/>
</dbReference>
<dbReference type="STRING" id="369723.Strop_1001"/>
<keyword evidence="8" id="KW-0067">ATP-binding</keyword>
<dbReference type="EMBL" id="KJ678095">
    <property type="protein sequence ID" value="AHZ55878.1"/>
    <property type="molecule type" value="Genomic_DNA"/>
</dbReference>
<name>A4X3M6_SALTO</name>